<evidence type="ECO:0000313" key="3">
    <source>
        <dbReference type="EMBL" id="KFD69332.1"/>
    </source>
</evidence>
<protein>
    <submittedName>
        <fullName evidence="3">Uncharacterized protein</fullName>
    </submittedName>
</protein>
<evidence type="ECO:0000256" key="1">
    <source>
        <dbReference type="SAM" id="Coils"/>
    </source>
</evidence>
<evidence type="ECO:0000313" key="4">
    <source>
        <dbReference type="Proteomes" id="UP000030764"/>
    </source>
</evidence>
<dbReference type="Proteomes" id="UP000030764">
    <property type="component" value="Unassembled WGS sequence"/>
</dbReference>
<accession>A0A085NIN6</accession>
<evidence type="ECO:0000313" key="2">
    <source>
        <dbReference type="EMBL" id="KFD48781.1"/>
    </source>
</evidence>
<dbReference type="EMBL" id="KL367496">
    <property type="protein sequence ID" value="KFD69332.1"/>
    <property type="molecule type" value="Genomic_DNA"/>
</dbReference>
<dbReference type="AlphaFoldDB" id="A0A085NIN6"/>
<organism evidence="3">
    <name type="scientific">Trichuris suis</name>
    <name type="common">pig whipworm</name>
    <dbReference type="NCBI Taxonomy" id="68888"/>
    <lineage>
        <taxon>Eukaryota</taxon>
        <taxon>Metazoa</taxon>
        <taxon>Ecdysozoa</taxon>
        <taxon>Nematoda</taxon>
        <taxon>Enoplea</taxon>
        <taxon>Dorylaimia</taxon>
        <taxon>Trichinellida</taxon>
        <taxon>Trichuridae</taxon>
        <taxon>Trichuris</taxon>
    </lineage>
</organism>
<name>A0A085NIN6_9BILA</name>
<gene>
    <name evidence="2" type="ORF">M513_10336</name>
    <name evidence="3" type="ORF">M514_10336</name>
</gene>
<keyword evidence="1" id="KW-0175">Coiled coil</keyword>
<feature type="non-terminal residue" evidence="3">
    <location>
        <position position="99"/>
    </location>
</feature>
<sequence length="99" mass="11331">MFDGANALAEDEDEGRSSKISYTKLRIEEAAAELDRMKMQFDQLMDQIGNIREEIQNLNNILIESCQQLEYQNVQICSLLSLVNSEQKSEEDKPVLCSE</sequence>
<keyword evidence="4" id="KW-1185">Reference proteome</keyword>
<dbReference type="EMBL" id="KL363284">
    <property type="protein sequence ID" value="KFD48781.1"/>
    <property type="molecule type" value="Genomic_DNA"/>
</dbReference>
<feature type="coiled-coil region" evidence="1">
    <location>
        <begin position="27"/>
        <end position="61"/>
    </location>
</feature>
<proteinExistence type="predicted"/>
<reference evidence="3 4" key="1">
    <citation type="journal article" date="2014" name="Nat. Genet.">
        <title>Genome and transcriptome of the porcine whipworm Trichuris suis.</title>
        <authorList>
            <person name="Jex A.R."/>
            <person name="Nejsum P."/>
            <person name="Schwarz E.M."/>
            <person name="Hu L."/>
            <person name="Young N.D."/>
            <person name="Hall R.S."/>
            <person name="Korhonen P.K."/>
            <person name="Liao S."/>
            <person name="Thamsborg S."/>
            <person name="Xia J."/>
            <person name="Xu P."/>
            <person name="Wang S."/>
            <person name="Scheerlinck J.P."/>
            <person name="Hofmann A."/>
            <person name="Sternberg P.W."/>
            <person name="Wang J."/>
            <person name="Gasser R.B."/>
        </authorList>
    </citation>
    <scope>NUCLEOTIDE SEQUENCE [LARGE SCALE GENOMIC DNA]</scope>
    <source>
        <strain evidence="3">DCEP-RM93F</strain>
        <strain evidence="2">DCEP-RM93M</strain>
    </source>
</reference>
<dbReference type="Proteomes" id="UP000030758">
    <property type="component" value="Unassembled WGS sequence"/>
</dbReference>